<sequence>MALHSDFVIASVASVAPLTVAVFGRWRGEEKSAGSGLSGTTSPFQVISGSGLRGRLARSFAFPASSESSARR</sequence>
<organism evidence="1 2">
    <name type="scientific">Streptomyces chattanoogensis</name>
    <dbReference type="NCBI Taxonomy" id="66876"/>
    <lineage>
        <taxon>Bacteria</taxon>
        <taxon>Bacillati</taxon>
        <taxon>Actinomycetota</taxon>
        <taxon>Actinomycetes</taxon>
        <taxon>Kitasatosporales</taxon>
        <taxon>Streptomycetaceae</taxon>
        <taxon>Streptomyces</taxon>
    </lineage>
</organism>
<comment type="caution">
    <text evidence="1">The sequence shown here is derived from an EMBL/GenBank/DDBJ whole genome shotgun (WGS) entry which is preliminary data.</text>
</comment>
<dbReference type="Proteomes" id="UP000037982">
    <property type="component" value="Unassembled WGS sequence"/>
</dbReference>
<reference evidence="2" key="1">
    <citation type="submission" date="2015-07" db="EMBL/GenBank/DDBJ databases">
        <authorList>
            <person name="Ju K.-S."/>
            <person name="Doroghazi J.R."/>
            <person name="Metcalf W.W."/>
        </authorList>
    </citation>
    <scope>NUCLEOTIDE SEQUENCE [LARGE SCALE GENOMIC DNA]</scope>
    <source>
        <strain evidence="2">NRRL ISP-5002</strain>
    </source>
</reference>
<evidence type="ECO:0000313" key="2">
    <source>
        <dbReference type="Proteomes" id="UP000037982"/>
    </source>
</evidence>
<gene>
    <name evidence="1" type="ORF">ADL29_10545</name>
</gene>
<keyword evidence="2" id="KW-1185">Reference proteome</keyword>
<name>A0A0N0H1M4_9ACTN</name>
<accession>A0A0N0H1M4</accession>
<protein>
    <submittedName>
        <fullName evidence="1">Uncharacterized protein</fullName>
    </submittedName>
</protein>
<dbReference type="PATRIC" id="fig|66876.3.peg.2288"/>
<dbReference type="EMBL" id="LGKG01000079">
    <property type="protein sequence ID" value="KPC64631.1"/>
    <property type="molecule type" value="Genomic_DNA"/>
</dbReference>
<proteinExistence type="predicted"/>
<dbReference type="AlphaFoldDB" id="A0A0N0H1M4"/>
<evidence type="ECO:0000313" key="1">
    <source>
        <dbReference type="EMBL" id="KPC64631.1"/>
    </source>
</evidence>